<dbReference type="KEGG" id="snep:Enr13x_60870"/>
<evidence type="ECO:0000313" key="2">
    <source>
        <dbReference type="Proteomes" id="UP000319004"/>
    </source>
</evidence>
<reference evidence="1 2" key="1">
    <citation type="submission" date="2019-03" db="EMBL/GenBank/DDBJ databases">
        <title>Deep-cultivation of Planctomycetes and their phenomic and genomic characterization uncovers novel biology.</title>
        <authorList>
            <person name="Wiegand S."/>
            <person name="Jogler M."/>
            <person name="Boedeker C."/>
            <person name="Pinto D."/>
            <person name="Vollmers J."/>
            <person name="Rivas-Marin E."/>
            <person name="Kohn T."/>
            <person name="Peeters S.H."/>
            <person name="Heuer A."/>
            <person name="Rast P."/>
            <person name="Oberbeckmann S."/>
            <person name="Bunk B."/>
            <person name="Jeske O."/>
            <person name="Meyerdierks A."/>
            <person name="Storesund J.E."/>
            <person name="Kallscheuer N."/>
            <person name="Luecker S."/>
            <person name="Lage O.M."/>
            <person name="Pohl T."/>
            <person name="Merkel B.J."/>
            <person name="Hornburger P."/>
            <person name="Mueller R.-W."/>
            <person name="Bruemmer F."/>
            <person name="Labrenz M."/>
            <person name="Spormann A.M."/>
            <person name="Op den Camp H."/>
            <person name="Overmann J."/>
            <person name="Amann R."/>
            <person name="Jetten M.S.M."/>
            <person name="Mascher T."/>
            <person name="Medema M.H."/>
            <person name="Devos D.P."/>
            <person name="Kaster A.-K."/>
            <person name="Ovreas L."/>
            <person name="Rohde M."/>
            <person name="Galperin M.Y."/>
            <person name="Jogler C."/>
        </authorList>
    </citation>
    <scope>NUCLEOTIDE SEQUENCE [LARGE SCALE GENOMIC DNA]</scope>
    <source>
        <strain evidence="1 2">Enr13</strain>
    </source>
</reference>
<dbReference type="EMBL" id="CP037423">
    <property type="protein sequence ID" value="QDV46178.1"/>
    <property type="molecule type" value="Genomic_DNA"/>
</dbReference>
<dbReference type="AlphaFoldDB" id="A0A518HZA0"/>
<organism evidence="1 2">
    <name type="scientific">Stieleria neptunia</name>
    <dbReference type="NCBI Taxonomy" id="2527979"/>
    <lineage>
        <taxon>Bacteria</taxon>
        <taxon>Pseudomonadati</taxon>
        <taxon>Planctomycetota</taxon>
        <taxon>Planctomycetia</taxon>
        <taxon>Pirellulales</taxon>
        <taxon>Pirellulaceae</taxon>
        <taxon>Stieleria</taxon>
    </lineage>
</organism>
<keyword evidence="2" id="KW-1185">Reference proteome</keyword>
<gene>
    <name evidence="1" type="ORF">Enr13x_60870</name>
</gene>
<name>A0A518HZA0_9BACT</name>
<dbReference type="Proteomes" id="UP000319004">
    <property type="component" value="Chromosome"/>
</dbReference>
<proteinExistence type="predicted"/>
<sequence length="195" mass="21078">MRSTLRAIWFLVPAPLFRSTNVAQQFQADEAQAEPIVSTSTAPLSLSHPQGLGSVHFVWAHDRFDHTIDFDGRQLACRNGCGEQAWPESPPIQQLSIESIDGHDVALGVGCAGTSHWSLSVEPTADGFRFDWACRAKETPAQLGTTYQDSAAIEIDPAAASLVAADDASKRIQPDGASSGGGTYRWCYTVRCRSE</sequence>
<accession>A0A518HZA0</accession>
<evidence type="ECO:0000313" key="1">
    <source>
        <dbReference type="EMBL" id="QDV46178.1"/>
    </source>
</evidence>
<protein>
    <submittedName>
        <fullName evidence="1">Uncharacterized protein</fullName>
    </submittedName>
</protein>